<evidence type="ECO:0000313" key="4">
    <source>
        <dbReference type="Proteomes" id="UP000238348"/>
    </source>
</evidence>
<feature type="transmembrane region" description="Helical" evidence="2">
    <location>
        <begin position="147"/>
        <end position="168"/>
    </location>
</feature>
<feature type="compositionally biased region" description="Acidic residues" evidence="1">
    <location>
        <begin position="397"/>
        <end position="406"/>
    </location>
</feature>
<gene>
    <name evidence="3" type="ORF">SOCE26_059440</name>
</gene>
<dbReference type="RefSeq" id="WP_104983000.1">
    <property type="nucleotide sequence ID" value="NZ_CP012673.1"/>
</dbReference>
<reference evidence="3 4" key="1">
    <citation type="submission" date="2015-09" db="EMBL/GenBank/DDBJ databases">
        <title>Sorangium comparison.</title>
        <authorList>
            <person name="Zaburannyi N."/>
            <person name="Bunk B."/>
            <person name="Overmann J."/>
            <person name="Mueller R."/>
        </authorList>
    </citation>
    <scope>NUCLEOTIDE SEQUENCE [LARGE SCALE GENOMIC DNA]</scope>
    <source>
        <strain evidence="3 4">So ce26</strain>
    </source>
</reference>
<evidence type="ECO:0000313" key="3">
    <source>
        <dbReference type="EMBL" id="AUX44480.1"/>
    </source>
</evidence>
<keyword evidence="2" id="KW-0472">Membrane</keyword>
<organism evidence="3 4">
    <name type="scientific">Sorangium cellulosum</name>
    <name type="common">Polyangium cellulosum</name>
    <dbReference type="NCBI Taxonomy" id="56"/>
    <lineage>
        <taxon>Bacteria</taxon>
        <taxon>Pseudomonadati</taxon>
        <taxon>Myxococcota</taxon>
        <taxon>Polyangia</taxon>
        <taxon>Polyangiales</taxon>
        <taxon>Polyangiaceae</taxon>
        <taxon>Sorangium</taxon>
    </lineage>
</organism>
<feature type="compositionally biased region" description="Basic and acidic residues" evidence="1">
    <location>
        <begin position="407"/>
        <end position="419"/>
    </location>
</feature>
<keyword evidence="2" id="KW-0812">Transmembrane</keyword>
<dbReference type="EMBL" id="CP012673">
    <property type="protein sequence ID" value="AUX44480.1"/>
    <property type="molecule type" value="Genomic_DNA"/>
</dbReference>
<proteinExistence type="predicted"/>
<dbReference type="Proteomes" id="UP000238348">
    <property type="component" value="Chromosome"/>
</dbReference>
<feature type="region of interest" description="Disordered" evidence="1">
    <location>
        <begin position="394"/>
        <end position="438"/>
    </location>
</feature>
<name>A0A2L0EYX4_SORCE</name>
<evidence type="ECO:0000256" key="1">
    <source>
        <dbReference type="SAM" id="MobiDB-lite"/>
    </source>
</evidence>
<accession>A0A2L0EYX4</accession>
<dbReference type="AlphaFoldDB" id="A0A2L0EYX4"/>
<feature type="transmembrane region" description="Helical" evidence="2">
    <location>
        <begin position="123"/>
        <end position="141"/>
    </location>
</feature>
<sequence>MARAFSVAALAIAEGGANAVGAVRFTCAEAELEVELVRVAGYAEGFALGAVAAPVRFGVPYTGIRGLFRRGKALCVALDPSACSPHNCFVLTRFEGDLPGLPGVTSPAAMEAMESAYRARLRARLASWIAPAPVGVLAAALSPDDLASGPLGTTSLALLVALATWLALRFAARLATWGGPPSDRLRDALVAELSRRMGFASSSEPLAAGGAERLAAEAGRLAAGAERLAAEAGRLAASGASAASGAPAASSAPAPVAFAPRPTPLGAPPAAAAPRGAEEGLAALPLRARVLIPAALAVVGIVATMAFVQRFAAPRDAPLGRPQAARGVQPAARGASAALLASELKERAEPAFPHCLCDRADSPLWKEGVPILSVLGATGPDDGAGVIAPILRQGSAEDADGEDADGEEARGAEEARGEGPGDAGAEPGDAGADGGARRPARGRYDFDLAVVNNSGAPLSDFRVLLTFARRDARGERAGITERGLFWEGALGPGRAVKWHVDAPGTEVKIEPGVTGLLNGETGVASPDAFFQLTRARYRVVRIHAAMMLAWLRDPRAREAILSLMPAAAAEEAKLERIRRATADVIPCSVAAEAGRLRACLFNGGVAPLRGVAVREVAAGEGRAPRTWPVATTLPVHEGVEVTLPLDGPAPEELEVVPEGR</sequence>
<feature type="transmembrane region" description="Helical" evidence="2">
    <location>
        <begin position="290"/>
        <end position="308"/>
    </location>
</feature>
<protein>
    <submittedName>
        <fullName evidence="3">Uncharacterized protein</fullName>
    </submittedName>
</protein>
<keyword evidence="2" id="KW-1133">Transmembrane helix</keyword>
<evidence type="ECO:0000256" key="2">
    <source>
        <dbReference type="SAM" id="Phobius"/>
    </source>
</evidence>
<dbReference type="OrthoDB" id="5490654at2"/>